<dbReference type="PROSITE" id="PS50236">
    <property type="entry name" value="CHCR"/>
    <property type="match status" value="1"/>
</dbReference>
<organism evidence="5 6">
    <name type="scientific">Trypanosoma conorhini</name>
    <dbReference type="NCBI Taxonomy" id="83891"/>
    <lineage>
        <taxon>Eukaryota</taxon>
        <taxon>Discoba</taxon>
        <taxon>Euglenozoa</taxon>
        <taxon>Kinetoplastea</taxon>
        <taxon>Metakinetoplastina</taxon>
        <taxon>Trypanosomatida</taxon>
        <taxon>Trypanosomatidae</taxon>
        <taxon>Trypanosoma</taxon>
    </lineage>
</organism>
<dbReference type="InterPro" id="IPR000547">
    <property type="entry name" value="Clathrin_H-chain/VPS_repeat"/>
</dbReference>
<dbReference type="InterPro" id="IPR045111">
    <property type="entry name" value="Vps41/Vps8"/>
</dbReference>
<evidence type="ECO:0000313" key="5">
    <source>
        <dbReference type="EMBL" id="RNF02555.1"/>
    </source>
</evidence>
<dbReference type="OrthoDB" id="244107at2759"/>
<feature type="domain" description="F-box" evidence="4">
    <location>
        <begin position="596"/>
        <end position="642"/>
    </location>
</feature>
<dbReference type="GO" id="GO:0006623">
    <property type="term" value="P:protein targeting to vacuole"/>
    <property type="evidence" value="ECO:0007669"/>
    <property type="project" value="InterPro"/>
</dbReference>
<dbReference type="GO" id="GO:0016236">
    <property type="term" value="P:macroautophagy"/>
    <property type="evidence" value="ECO:0007669"/>
    <property type="project" value="TreeGrafter"/>
</dbReference>
<accession>A0A3R7N986</accession>
<dbReference type="GO" id="GO:0034058">
    <property type="term" value="P:endosomal vesicle fusion"/>
    <property type="evidence" value="ECO:0007669"/>
    <property type="project" value="TreeGrafter"/>
</dbReference>
<dbReference type="GO" id="GO:0030897">
    <property type="term" value="C:HOPS complex"/>
    <property type="evidence" value="ECO:0007669"/>
    <property type="project" value="TreeGrafter"/>
</dbReference>
<feature type="repeat" description="CHCR" evidence="3">
    <location>
        <begin position="297"/>
        <end position="445"/>
    </location>
</feature>
<dbReference type="AlphaFoldDB" id="A0A3R7N986"/>
<dbReference type="InterPro" id="IPR011990">
    <property type="entry name" value="TPR-like_helical_dom_sf"/>
</dbReference>
<dbReference type="SMART" id="SM00256">
    <property type="entry name" value="FBOX"/>
    <property type="match status" value="1"/>
</dbReference>
<dbReference type="GO" id="GO:0009267">
    <property type="term" value="P:cellular response to starvation"/>
    <property type="evidence" value="ECO:0007669"/>
    <property type="project" value="TreeGrafter"/>
</dbReference>
<comment type="caution">
    <text evidence="5">The sequence shown here is derived from an EMBL/GenBank/DDBJ whole genome shotgun (WGS) entry which is preliminary data.</text>
</comment>
<dbReference type="PANTHER" id="PTHR12616:SF1">
    <property type="entry name" value="VACUOLAR PROTEIN SORTING-ASSOCIATED PROTEIN 41 HOMOLOG"/>
    <property type="match status" value="1"/>
</dbReference>
<dbReference type="InterPro" id="IPR036047">
    <property type="entry name" value="F-box-like_dom_sf"/>
</dbReference>
<evidence type="ECO:0000259" key="4">
    <source>
        <dbReference type="PROSITE" id="PS50181"/>
    </source>
</evidence>
<dbReference type="Pfam" id="PF23556">
    <property type="entry name" value="TPR_Vps41"/>
    <property type="match status" value="2"/>
</dbReference>
<dbReference type="GO" id="GO:0005770">
    <property type="term" value="C:late endosome"/>
    <property type="evidence" value="ECO:0007669"/>
    <property type="project" value="TreeGrafter"/>
</dbReference>
<dbReference type="PANTHER" id="PTHR12616">
    <property type="entry name" value="VACUOLAR PROTEIN SORTING VPS41"/>
    <property type="match status" value="1"/>
</dbReference>
<dbReference type="GeneID" id="40321982"/>
<dbReference type="RefSeq" id="XP_029224673.1">
    <property type="nucleotide sequence ID" value="XM_029375221.1"/>
</dbReference>
<keyword evidence="2" id="KW-0653">Protein transport</keyword>
<sequence length="689" mass="79952">MSGKSVVCADCDGRCDRNLYRLFMARRYKQILYYIENYPERCYKLILSEVIPFVLDQCFGEKKFDLCAELVEKYISKHDIVWDQWIFRFGLQRHIGCLARVYNPKNSDGALNTRFLLQLVKYDSYELDMLLQHWPRMLYSAEVILSGILARLYFKKQEACGVQASCQTTKLTFVEWQNALSELYFEDDVIHLLRAYLHICFQNEKYMDAAKGYMEYFVMMLPFTRDQRQRSYEVFEGYTLRAQPFREFPPHNLIHLWDLLTSHNILEEFIWLKDSSGTTVFLTPLLIYYREEFGRYLIDSLHADFLEEILKFTAHELKDQPVQLLHVLDALTRVSPLSTRSYHALMAELYAEHAPEKLLAFIQHPQVGGLNLKKIAEIVEKQKLFRELVYIVGKTGNDLEAVRMAIRCIKSVPLAMEYIKDHPDDTRLLNLVMANVIQSPILIGDFLDAAGDFADMKSFLQSIPSPNRLYVPHGGPRVKRVLQGKSCLERISKSSLDSILLDTRVSLIRLRQQKCRGTRCIPGNFCSSCGQTILGDYMVNSTGAAFHTGCASPFFLQCKRHEKLVRHQNGKPWMSEESASKMDYVEYYTYRSLGSSNPIKLLPEEEIYRILSFLSPHEREVCRVVSREFRRSIKSFYLFAKREDDNAFSRYSARLESVGEKNCRCTLHLGKVSVVTSLKGVQQHLGDAV</sequence>
<reference evidence="5 6" key="1">
    <citation type="journal article" date="2018" name="BMC Genomics">
        <title>Genomic comparison of Trypanosoma conorhini and Trypanosoma rangeli to Trypanosoma cruzi strains of high and low virulence.</title>
        <authorList>
            <person name="Bradwell K.R."/>
            <person name="Koparde V.N."/>
            <person name="Matveyev A.V."/>
            <person name="Serrano M.G."/>
            <person name="Alves J.M."/>
            <person name="Parikh H."/>
            <person name="Huang B."/>
            <person name="Lee V."/>
            <person name="Espinosa-Alvarez O."/>
            <person name="Ortiz P.A."/>
            <person name="Costa-Martins A.G."/>
            <person name="Teixeira M.M."/>
            <person name="Buck G.A."/>
        </authorList>
    </citation>
    <scope>NUCLEOTIDE SEQUENCE [LARGE SCALE GENOMIC DNA]</scope>
    <source>
        <strain evidence="5 6">025E</strain>
    </source>
</reference>
<dbReference type="Pfam" id="PF00646">
    <property type="entry name" value="F-box"/>
    <property type="match status" value="1"/>
</dbReference>
<evidence type="ECO:0000256" key="2">
    <source>
        <dbReference type="ARBA" id="ARBA00022927"/>
    </source>
</evidence>
<evidence type="ECO:0000256" key="1">
    <source>
        <dbReference type="ARBA" id="ARBA00022448"/>
    </source>
</evidence>
<protein>
    <submittedName>
        <fullName evidence="5">Putative vacuolar protein sorting-associated protein 41</fullName>
    </submittedName>
</protein>
<keyword evidence="1" id="KW-0813">Transport</keyword>
<dbReference type="Proteomes" id="UP000284403">
    <property type="component" value="Unassembled WGS sequence"/>
</dbReference>
<evidence type="ECO:0000256" key="3">
    <source>
        <dbReference type="PROSITE-ProRule" id="PRU01006"/>
    </source>
</evidence>
<dbReference type="Gene3D" id="1.25.40.10">
    <property type="entry name" value="Tetratricopeptide repeat domain"/>
    <property type="match status" value="1"/>
</dbReference>
<gene>
    <name evidence="5" type="ORF">Tco025E_08371</name>
</gene>
<dbReference type="EMBL" id="MKKU01000767">
    <property type="protein sequence ID" value="RNF02555.1"/>
    <property type="molecule type" value="Genomic_DNA"/>
</dbReference>
<name>A0A3R7N986_9TRYP</name>
<proteinExistence type="predicted"/>
<evidence type="ECO:0000313" key="6">
    <source>
        <dbReference type="Proteomes" id="UP000284403"/>
    </source>
</evidence>
<keyword evidence="6" id="KW-1185">Reference proteome</keyword>
<dbReference type="SUPFAM" id="SSF81383">
    <property type="entry name" value="F-box domain"/>
    <property type="match status" value="1"/>
</dbReference>
<dbReference type="InterPro" id="IPR001810">
    <property type="entry name" value="F-box_dom"/>
</dbReference>
<dbReference type="PROSITE" id="PS50181">
    <property type="entry name" value="FBOX"/>
    <property type="match status" value="1"/>
</dbReference>